<reference evidence="2" key="1">
    <citation type="submission" date="2022-12" db="EMBL/GenBank/DDBJ databases">
        <title>Reclassification of two methanogenic archaea species isolated from the Kolyma lowland permafrost.</title>
        <authorList>
            <person name="Trubitsyn V.E."/>
            <person name="Rivkina E.M."/>
            <person name="Shcherbakova V.A."/>
        </authorList>
    </citation>
    <scope>NUCLEOTIDE SEQUENCE</scope>
    <source>
        <strain evidence="2">M2</strain>
        <strain evidence="3">MK4</strain>
    </source>
</reference>
<accession>A0A9E4ZYN5</accession>
<comment type="caution">
    <text evidence="2">The sequence shown here is derived from an EMBL/GenBank/DDBJ whole genome shotgun (WGS) entry which is preliminary data.</text>
</comment>
<evidence type="ECO:0000256" key="1">
    <source>
        <dbReference type="SAM" id="Phobius"/>
    </source>
</evidence>
<keyword evidence="1" id="KW-1133">Transmembrane helix</keyword>
<dbReference type="EMBL" id="JAPVER010000020">
    <property type="protein sequence ID" value="MCZ3366531.1"/>
    <property type="molecule type" value="Genomic_DNA"/>
</dbReference>
<evidence type="ECO:0000313" key="3">
    <source>
        <dbReference type="EMBL" id="MCZ3371760.1"/>
    </source>
</evidence>
<feature type="transmembrane region" description="Helical" evidence="1">
    <location>
        <begin position="21"/>
        <end position="38"/>
    </location>
</feature>
<evidence type="ECO:0000313" key="4">
    <source>
        <dbReference type="Proteomes" id="UP001068021"/>
    </source>
</evidence>
<gene>
    <name evidence="3" type="ORF">O3H35_03855</name>
    <name evidence="2" type="ORF">O3H54_11630</name>
</gene>
<evidence type="ECO:0000313" key="2">
    <source>
        <dbReference type="EMBL" id="MCZ3366531.1"/>
    </source>
</evidence>
<dbReference type="EMBL" id="JAPVES010000027">
    <property type="protein sequence ID" value="MCZ3371760.1"/>
    <property type="molecule type" value="Genomic_DNA"/>
</dbReference>
<dbReference type="Proteomes" id="UP001068021">
    <property type="component" value="Unassembled WGS sequence"/>
</dbReference>
<sequence>MIVGTKLGEVASEEKGRETNYPLLIFVLILTFGSSFLGLYITGYLGVIIGVIIGIVTFYLGDRATTKTKNTERRIYDEY</sequence>
<dbReference type="AlphaFoldDB" id="A0A9E4ZYN5"/>
<organism evidence="2 4">
    <name type="scientific">Methanobacterium veterum</name>
    <dbReference type="NCBI Taxonomy" id="408577"/>
    <lineage>
        <taxon>Archaea</taxon>
        <taxon>Methanobacteriati</taxon>
        <taxon>Methanobacteriota</taxon>
        <taxon>Methanomada group</taxon>
        <taxon>Methanobacteria</taxon>
        <taxon>Methanobacteriales</taxon>
        <taxon>Methanobacteriaceae</taxon>
        <taxon>Methanobacterium</taxon>
    </lineage>
</organism>
<feature type="transmembrane region" description="Helical" evidence="1">
    <location>
        <begin position="44"/>
        <end position="61"/>
    </location>
</feature>
<name>A0A9E4ZYN5_9EURY</name>
<keyword evidence="4" id="KW-1185">Reference proteome</keyword>
<dbReference type="Proteomes" id="UP001074446">
    <property type="component" value="Unassembled WGS sequence"/>
</dbReference>
<proteinExistence type="predicted"/>
<keyword evidence="1" id="KW-0812">Transmembrane</keyword>
<protein>
    <submittedName>
        <fullName evidence="2">Uncharacterized protein</fullName>
    </submittedName>
</protein>
<dbReference type="RefSeq" id="WP_048082816.1">
    <property type="nucleotide sequence ID" value="NZ_JAPVER010000020.1"/>
</dbReference>
<keyword evidence="1" id="KW-0472">Membrane</keyword>